<evidence type="ECO:0000256" key="6">
    <source>
        <dbReference type="SAM" id="Phobius"/>
    </source>
</evidence>
<name>A0A1Y5WY49_KIBAR</name>
<dbReference type="InterPro" id="IPR001851">
    <property type="entry name" value="ABC_transp_permease"/>
</dbReference>
<organism evidence="7 8">
    <name type="scientific">Kibdelosporangium aridum</name>
    <dbReference type="NCBI Taxonomy" id="2030"/>
    <lineage>
        <taxon>Bacteria</taxon>
        <taxon>Bacillati</taxon>
        <taxon>Actinomycetota</taxon>
        <taxon>Actinomycetes</taxon>
        <taxon>Pseudonocardiales</taxon>
        <taxon>Pseudonocardiaceae</taxon>
        <taxon>Kibdelosporangium</taxon>
    </lineage>
</organism>
<gene>
    <name evidence="7" type="ORF">SAMN05661093_00770</name>
</gene>
<evidence type="ECO:0000256" key="3">
    <source>
        <dbReference type="ARBA" id="ARBA00022692"/>
    </source>
</evidence>
<dbReference type="AlphaFoldDB" id="A0A1Y5WY49"/>
<dbReference type="PANTHER" id="PTHR30482">
    <property type="entry name" value="HIGH-AFFINITY BRANCHED-CHAIN AMINO ACID TRANSPORT SYSTEM PERMEASE"/>
    <property type="match status" value="1"/>
</dbReference>
<evidence type="ECO:0000313" key="7">
    <source>
        <dbReference type="EMBL" id="SMC59320.1"/>
    </source>
</evidence>
<feature type="transmembrane region" description="Helical" evidence="6">
    <location>
        <begin position="44"/>
        <end position="63"/>
    </location>
</feature>
<evidence type="ECO:0000256" key="5">
    <source>
        <dbReference type="ARBA" id="ARBA00023136"/>
    </source>
</evidence>
<dbReference type="PANTHER" id="PTHR30482:SF17">
    <property type="entry name" value="ABC TRANSPORTER ATP-BINDING PROTEIN"/>
    <property type="match status" value="1"/>
</dbReference>
<dbReference type="Proteomes" id="UP000192674">
    <property type="component" value="Unassembled WGS sequence"/>
</dbReference>
<dbReference type="Pfam" id="PF02653">
    <property type="entry name" value="BPD_transp_2"/>
    <property type="match status" value="1"/>
</dbReference>
<reference evidence="7 8" key="1">
    <citation type="submission" date="2017-04" db="EMBL/GenBank/DDBJ databases">
        <authorList>
            <person name="Afonso C.L."/>
            <person name="Miller P.J."/>
            <person name="Scott M.A."/>
            <person name="Spackman E."/>
            <person name="Goraichik I."/>
            <person name="Dimitrov K.M."/>
            <person name="Suarez D.L."/>
            <person name="Swayne D.E."/>
        </authorList>
    </citation>
    <scope>NUCLEOTIDE SEQUENCE [LARGE SCALE GENOMIC DNA]</scope>
    <source>
        <strain evidence="7 8">DSM 43828</strain>
    </source>
</reference>
<evidence type="ECO:0000256" key="1">
    <source>
        <dbReference type="ARBA" id="ARBA00004651"/>
    </source>
</evidence>
<keyword evidence="5 6" id="KW-0472">Membrane</keyword>
<comment type="subcellular location">
    <subcellularLocation>
        <location evidence="1">Cell membrane</location>
        <topology evidence="1">Multi-pass membrane protein</topology>
    </subcellularLocation>
</comment>
<keyword evidence="2" id="KW-1003">Cell membrane</keyword>
<sequence>MTVEPVTARQRRWLTPAILALVAVVLALAPMFLAPFATSTLSRILVFGLLAVSLDLLVGVSGLPSLGHAAYFGIGAYAAGWVSINVTSAIPVPLLVGAVAGALGAALTGWITVRAHGVFFLMLTLAIGELLHQLAQTWETATGGANGMAGIPPARAGGEPLLLAGYIYWYVFAAFVVGFVIVWIVSRSPFGAALRGIRDNEPRMRALGYPTRVYKYAVFVFAGSIAGMAGALLAAQQRLVTPADLGFATAALALLAVIIGGAGTLWGPVLGAALVIIIRDAIGPSLDGHGALLLGIVFIAVVYVLPRGAAGILRRRRK</sequence>
<accession>A0A1Y5WY49</accession>
<evidence type="ECO:0000313" key="8">
    <source>
        <dbReference type="Proteomes" id="UP000192674"/>
    </source>
</evidence>
<dbReference type="InterPro" id="IPR043428">
    <property type="entry name" value="LivM-like"/>
</dbReference>
<dbReference type="CDD" id="cd06581">
    <property type="entry name" value="TM_PBP1_LivM_like"/>
    <property type="match status" value="1"/>
</dbReference>
<protein>
    <submittedName>
        <fullName evidence="7">Branched-chain amino acid transport system permease protein</fullName>
    </submittedName>
</protein>
<proteinExistence type="predicted"/>
<dbReference type="EMBL" id="FWXV01000001">
    <property type="protein sequence ID" value="SMC59320.1"/>
    <property type="molecule type" value="Genomic_DNA"/>
</dbReference>
<feature type="transmembrane region" description="Helical" evidence="6">
    <location>
        <begin position="167"/>
        <end position="185"/>
    </location>
</feature>
<keyword evidence="3 6" id="KW-0812">Transmembrane</keyword>
<evidence type="ECO:0000256" key="2">
    <source>
        <dbReference type="ARBA" id="ARBA00022475"/>
    </source>
</evidence>
<dbReference type="GO" id="GO:0005886">
    <property type="term" value="C:plasma membrane"/>
    <property type="evidence" value="ECO:0007669"/>
    <property type="project" value="UniProtKB-SubCell"/>
</dbReference>
<evidence type="ECO:0000256" key="4">
    <source>
        <dbReference type="ARBA" id="ARBA00022989"/>
    </source>
</evidence>
<feature type="transmembrane region" description="Helical" evidence="6">
    <location>
        <begin position="247"/>
        <end position="278"/>
    </location>
</feature>
<dbReference type="GO" id="GO:0015658">
    <property type="term" value="F:branched-chain amino acid transmembrane transporter activity"/>
    <property type="evidence" value="ECO:0007669"/>
    <property type="project" value="InterPro"/>
</dbReference>
<keyword evidence="4 6" id="KW-1133">Transmembrane helix</keyword>
<feature type="transmembrane region" description="Helical" evidence="6">
    <location>
        <begin position="213"/>
        <end position="235"/>
    </location>
</feature>
<feature type="transmembrane region" description="Helical" evidence="6">
    <location>
        <begin position="290"/>
        <end position="313"/>
    </location>
</feature>
<feature type="transmembrane region" description="Helical" evidence="6">
    <location>
        <begin position="13"/>
        <end position="37"/>
    </location>
</feature>
<keyword evidence="8" id="KW-1185">Reference proteome</keyword>